<keyword evidence="2" id="KW-1185">Reference proteome</keyword>
<gene>
    <name evidence="1" type="ORF">LC586_34275</name>
</gene>
<dbReference type="Proteomes" id="UP001199525">
    <property type="component" value="Unassembled WGS sequence"/>
</dbReference>
<evidence type="ECO:0000313" key="2">
    <source>
        <dbReference type="Proteomes" id="UP001199525"/>
    </source>
</evidence>
<reference evidence="1 2" key="1">
    <citation type="journal article" date="2021" name="Microorganisms">
        <title>Genome Evolution of Filamentous Cyanobacterium Nostoc Species: From Facultative Symbiosis to Free Living.</title>
        <authorList>
            <person name="Huo D."/>
            <person name="Li H."/>
            <person name="Cai F."/>
            <person name="Guo X."/>
            <person name="Qiao Z."/>
            <person name="Wang W."/>
            <person name="Yu G."/>
            <person name="Li R."/>
        </authorList>
    </citation>
    <scope>NUCLEOTIDE SEQUENCE [LARGE SCALE GENOMIC DNA]</scope>
    <source>
        <strain evidence="1 2">CHAB 5714</strain>
    </source>
</reference>
<comment type="caution">
    <text evidence="1">The sequence shown here is derived from an EMBL/GenBank/DDBJ whole genome shotgun (WGS) entry which is preliminary data.</text>
</comment>
<sequence length="57" mass="6648">MAEIGYIQQQYAWVKAKTSKVKFFNVDAASACRRLPQRRREASAPLRFPDLKQLARH</sequence>
<dbReference type="RefSeq" id="WP_229489925.1">
    <property type="nucleotide sequence ID" value="NZ_JAIVFQ010000108.1"/>
</dbReference>
<dbReference type="EMBL" id="JAIVFQ010000108">
    <property type="protein sequence ID" value="MCC5604102.1"/>
    <property type="molecule type" value="Genomic_DNA"/>
</dbReference>
<organism evidence="1 2">
    <name type="scientific">Nostoc favosum CHAB5714</name>
    <dbReference type="NCBI Taxonomy" id="2780399"/>
    <lineage>
        <taxon>Bacteria</taxon>
        <taxon>Bacillati</taxon>
        <taxon>Cyanobacteriota</taxon>
        <taxon>Cyanophyceae</taxon>
        <taxon>Nostocales</taxon>
        <taxon>Nostocaceae</taxon>
        <taxon>Nostoc</taxon>
        <taxon>Nostoc favosum</taxon>
    </lineage>
</organism>
<accession>A0ABS8IKV4</accession>
<evidence type="ECO:0000313" key="1">
    <source>
        <dbReference type="EMBL" id="MCC5604102.1"/>
    </source>
</evidence>
<name>A0ABS8IKV4_9NOSO</name>
<protein>
    <submittedName>
        <fullName evidence="1">Uncharacterized protein</fullName>
    </submittedName>
</protein>
<proteinExistence type="predicted"/>